<keyword evidence="2" id="KW-1185">Reference proteome</keyword>
<dbReference type="EMBL" id="JWZT01004106">
    <property type="protein sequence ID" value="KII64770.1"/>
    <property type="molecule type" value="Genomic_DNA"/>
</dbReference>
<sequence length="137" mass="15880">MGSTTTSPSSSKVLKSSGLESIKLSHRETKESNPQILSLLEKDDVHNDMNLVILRICRSRILGLSLSWSTWVSDGSLLICEHVESTVWMCSTVLESTKNLELITERLYYPRCSEFHKTIKNWHNCYTRPHFRNYQLY</sequence>
<dbReference type="Proteomes" id="UP000031668">
    <property type="component" value="Unassembled WGS sequence"/>
</dbReference>
<protein>
    <submittedName>
        <fullName evidence="1">Uncharacterized protein</fullName>
    </submittedName>
</protein>
<evidence type="ECO:0000313" key="2">
    <source>
        <dbReference type="Proteomes" id="UP000031668"/>
    </source>
</evidence>
<evidence type="ECO:0000313" key="1">
    <source>
        <dbReference type="EMBL" id="KII64770.1"/>
    </source>
</evidence>
<dbReference type="AlphaFoldDB" id="A0A0C2MK60"/>
<name>A0A0C2MK60_THEKT</name>
<organism evidence="1 2">
    <name type="scientific">Thelohanellus kitauei</name>
    <name type="common">Myxosporean</name>
    <dbReference type="NCBI Taxonomy" id="669202"/>
    <lineage>
        <taxon>Eukaryota</taxon>
        <taxon>Metazoa</taxon>
        <taxon>Cnidaria</taxon>
        <taxon>Myxozoa</taxon>
        <taxon>Myxosporea</taxon>
        <taxon>Bivalvulida</taxon>
        <taxon>Platysporina</taxon>
        <taxon>Myxobolidae</taxon>
        <taxon>Thelohanellus</taxon>
    </lineage>
</organism>
<reference evidence="1 2" key="1">
    <citation type="journal article" date="2014" name="Genome Biol. Evol.">
        <title>The genome of the myxosporean Thelohanellus kitauei shows adaptations to nutrient acquisition within its fish host.</title>
        <authorList>
            <person name="Yang Y."/>
            <person name="Xiong J."/>
            <person name="Zhou Z."/>
            <person name="Huo F."/>
            <person name="Miao W."/>
            <person name="Ran C."/>
            <person name="Liu Y."/>
            <person name="Zhang J."/>
            <person name="Feng J."/>
            <person name="Wang M."/>
            <person name="Wang M."/>
            <person name="Wang L."/>
            <person name="Yao B."/>
        </authorList>
    </citation>
    <scope>NUCLEOTIDE SEQUENCE [LARGE SCALE GENOMIC DNA]</scope>
    <source>
        <strain evidence="1">Wuqing</strain>
    </source>
</reference>
<accession>A0A0C2MK60</accession>
<comment type="caution">
    <text evidence="1">The sequence shown here is derived from an EMBL/GenBank/DDBJ whole genome shotgun (WGS) entry which is preliminary data.</text>
</comment>
<gene>
    <name evidence="1" type="ORF">RF11_11404</name>
</gene>
<proteinExistence type="predicted"/>